<dbReference type="AlphaFoldDB" id="A0A9N9EDR1"/>
<evidence type="ECO:0000313" key="3">
    <source>
        <dbReference type="Proteomes" id="UP000789375"/>
    </source>
</evidence>
<dbReference type="Proteomes" id="UP000789375">
    <property type="component" value="Unassembled WGS sequence"/>
</dbReference>
<sequence>MPYKKKSVPEHPKTRATRSKLNSKTGENSSTTSTTGSKFSTIIEDADLENTTIKDIDSEEVFKPKIISPEKRTAKKNLREIDDLNDDISNTGSFDSLISPNKYVKLNDGKKSTKEHDQELPLRKTSIFQVKPLFANVYELESIDNTNNITTRSVSSTDEQNTASMAHTAPRSVSSTDEQNMASTISIDCIDFNNLAPMFTAFVQAIKSGTFLPNTGYTLYMHFVSNIKTRLTSLFINESKVLFLRIRKPTPELILALARECVRHLEIADINASDTKKKDGYSVSLDNLPNLSHLRNFMSTDDITNIFEPQLKQVKRDHFLKNKSSWNSLKEYIVEVILNMICFFVRKNVDHVIYNNATKV</sequence>
<dbReference type="EMBL" id="CAJVPP010006130">
    <property type="protein sequence ID" value="CAG8674367.1"/>
    <property type="molecule type" value="Genomic_DNA"/>
</dbReference>
<feature type="compositionally biased region" description="Low complexity" evidence="1">
    <location>
        <begin position="22"/>
        <end position="38"/>
    </location>
</feature>
<protein>
    <submittedName>
        <fullName evidence="2">10408_t:CDS:1</fullName>
    </submittedName>
</protein>
<evidence type="ECO:0000313" key="2">
    <source>
        <dbReference type="EMBL" id="CAG8674367.1"/>
    </source>
</evidence>
<keyword evidence="3" id="KW-1185">Reference proteome</keyword>
<name>A0A9N9EDR1_FUNMO</name>
<feature type="region of interest" description="Disordered" evidence="1">
    <location>
        <begin position="1"/>
        <end position="38"/>
    </location>
</feature>
<organism evidence="2 3">
    <name type="scientific">Funneliformis mosseae</name>
    <name type="common">Endomycorrhizal fungus</name>
    <name type="synonym">Glomus mosseae</name>
    <dbReference type="NCBI Taxonomy" id="27381"/>
    <lineage>
        <taxon>Eukaryota</taxon>
        <taxon>Fungi</taxon>
        <taxon>Fungi incertae sedis</taxon>
        <taxon>Mucoromycota</taxon>
        <taxon>Glomeromycotina</taxon>
        <taxon>Glomeromycetes</taxon>
        <taxon>Glomerales</taxon>
        <taxon>Glomeraceae</taxon>
        <taxon>Funneliformis</taxon>
    </lineage>
</organism>
<feature type="region of interest" description="Disordered" evidence="1">
    <location>
        <begin position="151"/>
        <end position="177"/>
    </location>
</feature>
<accession>A0A9N9EDR1</accession>
<evidence type="ECO:0000256" key="1">
    <source>
        <dbReference type="SAM" id="MobiDB-lite"/>
    </source>
</evidence>
<comment type="caution">
    <text evidence="2">The sequence shown here is derived from an EMBL/GenBank/DDBJ whole genome shotgun (WGS) entry which is preliminary data.</text>
</comment>
<proteinExistence type="predicted"/>
<reference evidence="2" key="1">
    <citation type="submission" date="2021-06" db="EMBL/GenBank/DDBJ databases">
        <authorList>
            <person name="Kallberg Y."/>
            <person name="Tangrot J."/>
            <person name="Rosling A."/>
        </authorList>
    </citation>
    <scope>NUCLEOTIDE SEQUENCE</scope>
    <source>
        <strain evidence="2">87-6 pot B 2015</strain>
    </source>
</reference>
<gene>
    <name evidence="2" type="ORF">FMOSSE_LOCUS12571</name>
</gene>